<reference evidence="14" key="1">
    <citation type="submission" date="2022-11" db="UniProtKB">
        <authorList>
            <consortium name="WormBaseParasite"/>
        </authorList>
    </citation>
    <scope>IDENTIFICATION</scope>
</reference>
<keyword evidence="10" id="KW-0456">Lyase</keyword>
<dbReference type="GO" id="GO:0003723">
    <property type="term" value="F:RNA binding"/>
    <property type="evidence" value="ECO:0007669"/>
    <property type="project" value="UniProtKB-UniRule"/>
</dbReference>
<dbReference type="InterPro" id="IPR039787">
    <property type="entry name" value="ENDOU"/>
</dbReference>
<dbReference type="PANTHER" id="PTHR12439:SF11">
    <property type="entry name" value="URIDYLATE-SPECIFIC ENDORIBONUCLEASE"/>
    <property type="match status" value="1"/>
</dbReference>
<dbReference type="AlphaFoldDB" id="A0A914NQZ3"/>
<comment type="cofactor">
    <cofactor evidence="1 11">
        <name>Mn(2+)</name>
        <dbReference type="ChEBI" id="CHEBI:29035"/>
    </cofactor>
</comment>
<dbReference type="InterPro" id="IPR018998">
    <property type="entry name" value="EndoU_C"/>
</dbReference>
<dbReference type="WBParaSite" id="Minc3s08488g42302">
    <property type="protein sequence ID" value="Minc3s08488g42302"/>
    <property type="gene ID" value="Minc3s08488g42302"/>
</dbReference>
<dbReference type="Proteomes" id="UP000887563">
    <property type="component" value="Unplaced"/>
</dbReference>
<evidence type="ECO:0000256" key="5">
    <source>
        <dbReference type="ARBA" id="ARBA00022723"/>
    </source>
</evidence>
<dbReference type="GO" id="GO:0016787">
    <property type="term" value="F:hydrolase activity"/>
    <property type="evidence" value="ECO:0007669"/>
    <property type="project" value="UniProtKB-KW"/>
</dbReference>
<evidence type="ECO:0000256" key="1">
    <source>
        <dbReference type="ARBA" id="ARBA00001936"/>
    </source>
</evidence>
<evidence type="ECO:0000256" key="7">
    <source>
        <dbReference type="ARBA" id="ARBA00022801"/>
    </source>
</evidence>
<keyword evidence="8 11" id="KW-0694">RNA-binding</keyword>
<evidence type="ECO:0000313" key="14">
    <source>
        <dbReference type="WBParaSite" id="Minc3s08488g42302"/>
    </source>
</evidence>
<dbReference type="Pfam" id="PF09412">
    <property type="entry name" value="XendoU"/>
    <property type="match status" value="1"/>
</dbReference>
<evidence type="ECO:0000256" key="10">
    <source>
        <dbReference type="ARBA" id="ARBA00023239"/>
    </source>
</evidence>
<dbReference type="PANTHER" id="PTHR12439">
    <property type="entry name" value="PLACENTAL PROTEIN 11-RELATED"/>
    <property type="match status" value="1"/>
</dbReference>
<comment type="similarity">
    <text evidence="2 11">Belongs to the ENDOU family.</text>
</comment>
<dbReference type="GO" id="GO:0046872">
    <property type="term" value="F:metal ion binding"/>
    <property type="evidence" value="ECO:0007669"/>
    <property type="project" value="UniProtKB-UniRule"/>
</dbReference>
<evidence type="ECO:0000256" key="3">
    <source>
        <dbReference type="ARBA" id="ARBA00011245"/>
    </source>
</evidence>
<sequence>MFFTSAYNLTLIVGNGCFVQKISLSIVSGLHNWIRFLYLEKNKNNFHFDYKGYLIKRGWEDLMKPAGSFLIGTTPEFEFALYTFCFLSRRLNGKGKNCNVGLN</sequence>
<organism evidence="13 14">
    <name type="scientific">Meloidogyne incognita</name>
    <name type="common">Southern root-knot nematode worm</name>
    <name type="synonym">Oxyuris incognita</name>
    <dbReference type="NCBI Taxonomy" id="6306"/>
    <lineage>
        <taxon>Eukaryota</taxon>
        <taxon>Metazoa</taxon>
        <taxon>Ecdysozoa</taxon>
        <taxon>Nematoda</taxon>
        <taxon>Chromadorea</taxon>
        <taxon>Rhabditida</taxon>
        <taxon>Tylenchina</taxon>
        <taxon>Tylenchomorpha</taxon>
        <taxon>Tylenchoidea</taxon>
        <taxon>Meloidogynidae</taxon>
        <taxon>Meloidogyninae</taxon>
        <taxon>Meloidogyne</taxon>
        <taxon>Meloidogyne incognita group</taxon>
    </lineage>
</organism>
<proteinExistence type="inferred from homology"/>
<keyword evidence="5 11" id="KW-0479">Metal-binding</keyword>
<keyword evidence="7 11" id="KW-0378">Hydrolase</keyword>
<dbReference type="SUPFAM" id="SSF142877">
    <property type="entry name" value="EndoU-like"/>
    <property type="match status" value="1"/>
</dbReference>
<comment type="subunit">
    <text evidence="3 11">Monomer.</text>
</comment>
<evidence type="ECO:0000256" key="8">
    <source>
        <dbReference type="ARBA" id="ARBA00022884"/>
    </source>
</evidence>
<evidence type="ECO:0000313" key="13">
    <source>
        <dbReference type="Proteomes" id="UP000887563"/>
    </source>
</evidence>
<evidence type="ECO:0000256" key="9">
    <source>
        <dbReference type="ARBA" id="ARBA00023211"/>
    </source>
</evidence>
<evidence type="ECO:0000256" key="11">
    <source>
        <dbReference type="RuleBase" id="RU367085"/>
    </source>
</evidence>
<keyword evidence="6 11" id="KW-0255">Endonuclease</keyword>
<accession>A0A914NQZ3</accession>
<keyword evidence="9 11" id="KW-0464">Manganese</keyword>
<feature type="domain" description="EndoU" evidence="12">
    <location>
        <begin position="1"/>
        <end position="103"/>
    </location>
</feature>
<dbReference type="InterPro" id="IPR037227">
    <property type="entry name" value="EndoU-like"/>
</dbReference>
<evidence type="ECO:0000256" key="2">
    <source>
        <dbReference type="ARBA" id="ARBA00010168"/>
    </source>
</evidence>
<dbReference type="PROSITE" id="PS51959">
    <property type="entry name" value="ENDOU"/>
    <property type="match status" value="1"/>
</dbReference>
<name>A0A914NQZ3_MELIC</name>
<evidence type="ECO:0000256" key="4">
    <source>
        <dbReference type="ARBA" id="ARBA00022722"/>
    </source>
</evidence>
<keyword evidence="13" id="KW-1185">Reference proteome</keyword>
<keyword evidence="4 11" id="KW-0540">Nuclease</keyword>
<dbReference type="GO" id="GO:0016829">
    <property type="term" value="F:lyase activity"/>
    <property type="evidence" value="ECO:0007669"/>
    <property type="project" value="UniProtKB-KW"/>
</dbReference>
<protein>
    <submittedName>
        <fullName evidence="14">Endoribonuclease</fullName>
    </submittedName>
</protein>
<dbReference type="GO" id="GO:0004521">
    <property type="term" value="F:RNA endonuclease activity"/>
    <property type="evidence" value="ECO:0007669"/>
    <property type="project" value="UniProtKB-UniRule"/>
</dbReference>
<evidence type="ECO:0000256" key="6">
    <source>
        <dbReference type="ARBA" id="ARBA00022759"/>
    </source>
</evidence>
<evidence type="ECO:0000259" key="12">
    <source>
        <dbReference type="PROSITE" id="PS51959"/>
    </source>
</evidence>